<feature type="region of interest" description="Disordered" evidence="1">
    <location>
        <begin position="157"/>
        <end position="188"/>
    </location>
</feature>
<sequence>MDTTVSKNLKIRCPVCNHDYVSLAKIDGRLPGEVQQFFTPFPTQIEQMFAASHFQYCALVEKINSQSNLVDRLVQKINKQKSLLLLAKEKVGQVDEMENKIKQLERENHMLKSTSLNRSTRESPRPETIDLTANDSIDRLPGMDQRNVVTRSFVNQIKQSSTQRSLPSGSSRQNTQSNYESHQNQNNRTFDLTKGKMAESTNILGHSPISKYAYNPNSMGSHGISTPTSHSSHQIMSNGSYKSSDSSRTPEPFLQPVSTNFTAGNNQRNYPQQQQQQQQQPVSHGLSSSGKLTGARVTKNRASTSQLAQRLSAHMKIGKGTSLMGLRGQTSGGIRPGSSFNQGSMFKKR</sequence>
<dbReference type="InParanoid" id="K0KXD3"/>
<organism evidence="2 3">
    <name type="scientific">Wickerhamomyces ciferrii (strain ATCC 14091 / BCRC 22168 / CBS 111 / JCM 3599 / NBRC 0793 / NRRL Y-1031 F-60-10)</name>
    <name type="common">Yeast</name>
    <name type="synonym">Pichia ciferrii</name>
    <dbReference type="NCBI Taxonomy" id="1206466"/>
    <lineage>
        <taxon>Eukaryota</taxon>
        <taxon>Fungi</taxon>
        <taxon>Dikarya</taxon>
        <taxon>Ascomycota</taxon>
        <taxon>Saccharomycotina</taxon>
        <taxon>Saccharomycetes</taxon>
        <taxon>Phaffomycetales</taxon>
        <taxon>Wickerhamomycetaceae</taxon>
        <taxon>Wickerhamomyces</taxon>
    </lineage>
</organism>
<accession>K0KXD3</accession>
<dbReference type="eggNOG" id="KOG4739">
    <property type="taxonomic scope" value="Eukaryota"/>
</dbReference>
<dbReference type="Proteomes" id="UP000009328">
    <property type="component" value="Unassembled WGS sequence"/>
</dbReference>
<feature type="region of interest" description="Disordered" evidence="1">
    <location>
        <begin position="322"/>
        <end position="349"/>
    </location>
</feature>
<feature type="compositionally biased region" description="Polar residues" evidence="1">
    <location>
        <begin position="256"/>
        <end position="271"/>
    </location>
</feature>
<dbReference type="AlphaFoldDB" id="K0KXD3"/>
<comment type="caution">
    <text evidence="2">The sequence shown here is derived from an EMBL/GenBank/DDBJ whole genome shotgun (WGS) entry which is preliminary data.</text>
</comment>
<dbReference type="EMBL" id="CAIF01000230">
    <property type="protein sequence ID" value="CCH46144.1"/>
    <property type="molecule type" value="Genomic_DNA"/>
</dbReference>
<name>K0KXD3_WICCF</name>
<feature type="compositionally biased region" description="Basic and acidic residues" evidence="1">
    <location>
        <begin position="119"/>
        <end position="128"/>
    </location>
</feature>
<dbReference type="STRING" id="1206466.K0KXD3"/>
<feature type="compositionally biased region" description="Polar residues" evidence="1">
    <location>
        <begin position="220"/>
        <end position="249"/>
    </location>
</feature>
<protein>
    <submittedName>
        <fullName evidence="2">Cortactin-binding protein</fullName>
    </submittedName>
</protein>
<keyword evidence="3" id="KW-1185">Reference proteome</keyword>
<evidence type="ECO:0000256" key="1">
    <source>
        <dbReference type="SAM" id="MobiDB-lite"/>
    </source>
</evidence>
<dbReference type="HOGENOM" id="CLU_795013_0_0_1"/>
<proteinExistence type="predicted"/>
<evidence type="ECO:0000313" key="3">
    <source>
        <dbReference type="Proteomes" id="UP000009328"/>
    </source>
</evidence>
<gene>
    <name evidence="2" type="ORF">BN7_5732</name>
</gene>
<feature type="compositionally biased region" description="Polar residues" evidence="1">
    <location>
        <begin position="281"/>
        <end position="291"/>
    </location>
</feature>
<evidence type="ECO:0000313" key="2">
    <source>
        <dbReference type="EMBL" id="CCH46144.1"/>
    </source>
</evidence>
<reference evidence="2 3" key="1">
    <citation type="journal article" date="2012" name="Eukaryot. Cell">
        <title>Draft genome sequence of Wickerhamomyces ciferrii NRRL Y-1031 F-60-10.</title>
        <authorList>
            <person name="Schneider J."/>
            <person name="Andrea H."/>
            <person name="Blom J."/>
            <person name="Jaenicke S."/>
            <person name="Ruckert C."/>
            <person name="Schorsch C."/>
            <person name="Szczepanowski R."/>
            <person name="Farwick M."/>
            <person name="Goesmann A."/>
            <person name="Puhler A."/>
            <person name="Schaffer S."/>
            <person name="Tauch A."/>
            <person name="Kohler T."/>
            <person name="Brinkrolf K."/>
        </authorList>
    </citation>
    <scope>NUCLEOTIDE SEQUENCE [LARGE SCALE GENOMIC DNA]</scope>
    <source>
        <strain evidence="3">ATCC 14091 / BCRC 22168 / CBS 111 / JCM 3599 / NBRC 0793 / NRRL Y-1031 F-60-10</strain>
    </source>
</reference>
<feature type="region of interest" description="Disordered" evidence="1">
    <location>
        <begin position="106"/>
        <end position="129"/>
    </location>
</feature>
<feature type="compositionally biased region" description="Polar residues" evidence="1">
    <location>
        <begin position="338"/>
        <end position="349"/>
    </location>
</feature>
<feature type="region of interest" description="Disordered" evidence="1">
    <location>
        <begin position="220"/>
        <end position="307"/>
    </location>
</feature>